<comment type="caution">
    <text evidence="2">The sequence shown here is derived from an EMBL/GenBank/DDBJ whole genome shotgun (WGS) entry which is preliminary data.</text>
</comment>
<gene>
    <name evidence="2" type="ORF">VZ94_04550</name>
</gene>
<proteinExistence type="predicted"/>
<feature type="chain" id="PRO_5002462243" description="Soluble cytochrome b562" evidence="1">
    <location>
        <begin position="25"/>
        <end position="126"/>
    </location>
</feature>
<name>A0A0F3ILD6_9GAMM</name>
<evidence type="ECO:0000256" key="1">
    <source>
        <dbReference type="SAM" id="SignalP"/>
    </source>
</evidence>
<evidence type="ECO:0000313" key="3">
    <source>
        <dbReference type="Proteomes" id="UP000033684"/>
    </source>
</evidence>
<dbReference type="EMBL" id="LAJX01000036">
    <property type="protein sequence ID" value="KJV07472.1"/>
    <property type="molecule type" value="Genomic_DNA"/>
</dbReference>
<dbReference type="Proteomes" id="UP000033684">
    <property type="component" value="Unassembled WGS sequence"/>
</dbReference>
<reference evidence="2 3" key="2">
    <citation type="journal article" date="2016" name="Microb. Ecol.">
        <title>Genome Characteristics of a Novel Type I Methanotroph (Sn10-6) Isolated from a Flooded Indian Rice Field.</title>
        <authorList>
            <person name="Rahalkar M.C."/>
            <person name="Pandit P.S."/>
            <person name="Dhakephalkar P.K."/>
            <person name="Pore S."/>
            <person name="Arora P."/>
            <person name="Kapse N."/>
        </authorList>
    </citation>
    <scope>NUCLEOTIDE SEQUENCE [LARGE SCALE GENOMIC DNA]</scope>
    <source>
        <strain evidence="2 3">Sn10-6</strain>
    </source>
</reference>
<keyword evidence="1" id="KW-0732">Signal</keyword>
<protein>
    <recommendedName>
        <fullName evidence="4">Soluble cytochrome b562</fullName>
    </recommendedName>
</protein>
<organism evidence="2 3">
    <name type="scientific">Methylocucumis oryzae</name>
    <dbReference type="NCBI Taxonomy" id="1632867"/>
    <lineage>
        <taxon>Bacteria</taxon>
        <taxon>Pseudomonadati</taxon>
        <taxon>Pseudomonadota</taxon>
        <taxon>Gammaproteobacteria</taxon>
        <taxon>Methylococcales</taxon>
        <taxon>Methylococcaceae</taxon>
        <taxon>Methylocucumis</taxon>
    </lineage>
</organism>
<dbReference type="AlphaFoldDB" id="A0A0F3ILD6"/>
<evidence type="ECO:0008006" key="4">
    <source>
        <dbReference type="Google" id="ProtNLM"/>
    </source>
</evidence>
<sequence length="126" mass="13351">MNTKKILAGMTIASFVLASSFAYAENNAEVKAAIDQTVAKLEQAVDAVNKGEDAKTIADLVLEAKQLQKSFSTSDSKVAVKKAQGSNLLGQARTALSEGDMSKGGELVKKALATYQEVKEKYNAAH</sequence>
<accession>A0A0F3ILD6</accession>
<reference evidence="3" key="1">
    <citation type="submission" date="2015-03" db="EMBL/GenBank/DDBJ databases">
        <title>Draft genome sequence of a novel methanotroph (Sn10-6) isolated from flooded ricefield rhizosphere in India.</title>
        <authorList>
            <person name="Pandit P.S."/>
            <person name="Pore S.D."/>
            <person name="Arora P."/>
            <person name="Kapse N.G."/>
            <person name="Dhakephalkar P.K."/>
            <person name="Rahalkar M.C."/>
        </authorList>
    </citation>
    <scope>NUCLEOTIDE SEQUENCE [LARGE SCALE GENOMIC DNA]</scope>
    <source>
        <strain evidence="3">Sn10-6</strain>
    </source>
</reference>
<keyword evidence="3" id="KW-1185">Reference proteome</keyword>
<feature type="signal peptide" evidence="1">
    <location>
        <begin position="1"/>
        <end position="24"/>
    </location>
</feature>
<evidence type="ECO:0000313" key="2">
    <source>
        <dbReference type="EMBL" id="KJV07472.1"/>
    </source>
</evidence>